<feature type="coiled-coil region" evidence="4">
    <location>
        <begin position="89"/>
        <end position="116"/>
    </location>
</feature>
<feature type="repeat" description="TPR" evidence="3">
    <location>
        <begin position="599"/>
        <end position="632"/>
    </location>
</feature>
<evidence type="ECO:0000256" key="1">
    <source>
        <dbReference type="ARBA" id="ARBA00022737"/>
    </source>
</evidence>
<dbReference type="Proteomes" id="UP001596203">
    <property type="component" value="Unassembled WGS sequence"/>
</dbReference>
<name>A0ABW1KNW7_9ACTN</name>
<dbReference type="PANTHER" id="PTHR44858:SF1">
    <property type="entry name" value="UDP-N-ACETYLGLUCOSAMINE--PEPTIDE N-ACETYLGLUCOSAMINYLTRANSFERASE SPINDLY-RELATED"/>
    <property type="match status" value="1"/>
</dbReference>
<feature type="repeat" description="TPR" evidence="3">
    <location>
        <begin position="565"/>
        <end position="598"/>
    </location>
</feature>
<dbReference type="PROSITE" id="PS50293">
    <property type="entry name" value="TPR_REGION"/>
    <property type="match status" value="3"/>
</dbReference>
<feature type="repeat" description="TPR" evidence="3">
    <location>
        <begin position="769"/>
        <end position="802"/>
    </location>
</feature>
<organism evidence="5 6">
    <name type="scientific">Plantactinospora solaniradicis</name>
    <dbReference type="NCBI Taxonomy" id="1723736"/>
    <lineage>
        <taxon>Bacteria</taxon>
        <taxon>Bacillati</taxon>
        <taxon>Actinomycetota</taxon>
        <taxon>Actinomycetes</taxon>
        <taxon>Micromonosporales</taxon>
        <taxon>Micromonosporaceae</taxon>
        <taxon>Plantactinospora</taxon>
    </lineage>
</organism>
<dbReference type="EMBL" id="JBHSPR010000060">
    <property type="protein sequence ID" value="MFC6022659.1"/>
    <property type="molecule type" value="Genomic_DNA"/>
</dbReference>
<evidence type="ECO:0000256" key="2">
    <source>
        <dbReference type="ARBA" id="ARBA00022803"/>
    </source>
</evidence>
<feature type="repeat" description="TPR" evidence="3">
    <location>
        <begin position="667"/>
        <end position="700"/>
    </location>
</feature>
<protein>
    <submittedName>
        <fullName evidence="5">Tetratricopeptide repeat protein</fullName>
    </submittedName>
</protein>
<keyword evidence="6" id="KW-1185">Reference proteome</keyword>
<dbReference type="SUPFAM" id="SSF48452">
    <property type="entry name" value="TPR-like"/>
    <property type="match status" value="1"/>
</dbReference>
<sequence>MREIIQRRQQAGFVGRDGQVAQFRENLGLAVTDARRRFVFNVHGDAGVGKTFLVQQLRRVAGEQAALTAYTNEDAFDVPDTMAAIAANLADQGARLKEFEKRYATYQQRRRELEADPQAPEGASAFLTRTAVKIGLGAARQVPVAGAVVDAIDANALAEQADRVRVFLSTKFHGHDKDIHLLLSPSEELTPVFVEGLREVARNQPLALFLDTFERTAPLLDGWLLDLLGARYGELPANLVVTVAGQRPLDPNRWAAYLDVIADIPLVPFTEVEVRQLLSHKGVTDDRVIRVILELSGRLPLLVAMLAENRPADSAEVGDPSGNAVERFLKWEDDQSRRNAALAGALPRRVNQDILAVATKAEDPSMLYSWLRGQPFVTHNAGVCHYHDIVRASMIRLQRGQSPSIWREQHTKLAAQYRAWRKELALKDDDGWKNATWQEYILEETYHELCANPAAALPTALENAVFAARAGATMARRWAEMLRQAGQDVNNPAVQRWGGRLYTNIDDADSGRIGFLTALLQEADLAMATRTIALATRGRQYRRGRKYEQALADFNRIIELSPDRDWPIVDRAETYQLMGRYEEALADFGRALEADPGSVPALTGRGKTYRMMGRYEKALADLNRALELEPESHVLYEYRGHTHMAMKWYEQALADLNHSLELLPDCHAAYERRAETYRLMKRHEEALIDFKRALENDPKCLYSLSHRGLTYDAMGRYEEALDDFNEALRIDPENHHLYERRGEAYMSMERYEEALDDFNRSLELDPKCHGAHERRAAVYMLMERYEDALTDLNRALELSPGCQLAITQRDLVLQMLEP</sequence>
<keyword evidence="4" id="KW-0175">Coiled coil</keyword>
<evidence type="ECO:0000256" key="4">
    <source>
        <dbReference type="SAM" id="Coils"/>
    </source>
</evidence>
<feature type="repeat" description="TPR" evidence="3">
    <location>
        <begin position="735"/>
        <end position="768"/>
    </location>
</feature>
<dbReference type="PROSITE" id="PS50005">
    <property type="entry name" value="TPR"/>
    <property type="match status" value="7"/>
</dbReference>
<comment type="caution">
    <text evidence="5">The sequence shown here is derived from an EMBL/GenBank/DDBJ whole genome shotgun (WGS) entry which is preliminary data.</text>
</comment>
<evidence type="ECO:0000313" key="5">
    <source>
        <dbReference type="EMBL" id="MFC6022659.1"/>
    </source>
</evidence>
<feature type="repeat" description="TPR" evidence="3">
    <location>
        <begin position="701"/>
        <end position="734"/>
    </location>
</feature>
<accession>A0ABW1KNW7</accession>
<dbReference type="InterPro" id="IPR050498">
    <property type="entry name" value="Ycf3"/>
</dbReference>
<evidence type="ECO:0000256" key="3">
    <source>
        <dbReference type="PROSITE-ProRule" id="PRU00339"/>
    </source>
</evidence>
<dbReference type="Gene3D" id="1.25.40.10">
    <property type="entry name" value="Tetratricopeptide repeat domain"/>
    <property type="match status" value="3"/>
</dbReference>
<dbReference type="SMART" id="SM00028">
    <property type="entry name" value="TPR"/>
    <property type="match status" value="8"/>
</dbReference>
<dbReference type="SUPFAM" id="SSF52540">
    <property type="entry name" value="P-loop containing nucleoside triphosphate hydrolases"/>
    <property type="match status" value="1"/>
</dbReference>
<gene>
    <name evidence="5" type="ORF">ACFP2T_41690</name>
</gene>
<keyword evidence="1" id="KW-0677">Repeat</keyword>
<keyword evidence="2 3" id="KW-0802">TPR repeat</keyword>
<reference evidence="6" key="1">
    <citation type="journal article" date="2019" name="Int. J. Syst. Evol. Microbiol.">
        <title>The Global Catalogue of Microorganisms (GCM) 10K type strain sequencing project: providing services to taxonomists for standard genome sequencing and annotation.</title>
        <authorList>
            <consortium name="The Broad Institute Genomics Platform"/>
            <consortium name="The Broad Institute Genome Sequencing Center for Infectious Disease"/>
            <person name="Wu L."/>
            <person name="Ma J."/>
        </authorList>
    </citation>
    <scope>NUCLEOTIDE SEQUENCE [LARGE SCALE GENOMIC DNA]</scope>
    <source>
        <strain evidence="6">ZS-35-S2</strain>
    </source>
</reference>
<dbReference type="InterPro" id="IPR027417">
    <property type="entry name" value="P-loop_NTPase"/>
</dbReference>
<dbReference type="Pfam" id="PF13424">
    <property type="entry name" value="TPR_12"/>
    <property type="match status" value="1"/>
</dbReference>
<dbReference type="RefSeq" id="WP_377432342.1">
    <property type="nucleotide sequence ID" value="NZ_JBHSPR010000060.1"/>
</dbReference>
<proteinExistence type="predicted"/>
<dbReference type="Pfam" id="PF07719">
    <property type="entry name" value="TPR_2"/>
    <property type="match status" value="1"/>
</dbReference>
<dbReference type="InterPro" id="IPR019734">
    <property type="entry name" value="TPR_rpt"/>
</dbReference>
<dbReference type="Pfam" id="PF13432">
    <property type="entry name" value="TPR_16"/>
    <property type="match status" value="1"/>
</dbReference>
<dbReference type="InterPro" id="IPR013105">
    <property type="entry name" value="TPR_2"/>
</dbReference>
<feature type="repeat" description="TPR" evidence="3">
    <location>
        <begin position="531"/>
        <end position="564"/>
    </location>
</feature>
<dbReference type="Pfam" id="PF00515">
    <property type="entry name" value="TPR_1"/>
    <property type="match status" value="2"/>
</dbReference>
<dbReference type="PANTHER" id="PTHR44858">
    <property type="entry name" value="TETRATRICOPEPTIDE REPEAT PROTEIN 6"/>
    <property type="match status" value="1"/>
</dbReference>
<dbReference type="InterPro" id="IPR011990">
    <property type="entry name" value="TPR-like_helical_dom_sf"/>
</dbReference>
<evidence type="ECO:0000313" key="6">
    <source>
        <dbReference type="Proteomes" id="UP001596203"/>
    </source>
</evidence>